<evidence type="ECO:0000256" key="1">
    <source>
        <dbReference type="SAM" id="MobiDB-lite"/>
    </source>
</evidence>
<organism evidence="3 4">
    <name type="scientific">Coleophoma cylindrospora</name>
    <dbReference type="NCBI Taxonomy" id="1849047"/>
    <lineage>
        <taxon>Eukaryota</taxon>
        <taxon>Fungi</taxon>
        <taxon>Dikarya</taxon>
        <taxon>Ascomycota</taxon>
        <taxon>Pezizomycotina</taxon>
        <taxon>Leotiomycetes</taxon>
        <taxon>Helotiales</taxon>
        <taxon>Dermateaceae</taxon>
        <taxon>Coleophoma</taxon>
    </lineage>
</organism>
<gene>
    <name evidence="3" type="ORF">BP6252_07731</name>
</gene>
<reference evidence="3 4" key="1">
    <citation type="journal article" date="2018" name="IMA Fungus">
        <title>IMA Genome-F 9: Draft genome sequence of Annulohypoxylon stygium, Aspergillus mulundensis, Berkeleyomyces basicola (syn. Thielaviopsis basicola), Ceratocystis smalleyi, two Cercospora beticola strains, Coleophoma cylindrospora, Fusarium fracticaudum, Phialophora cf. hyalina, and Morchella septimelata.</title>
        <authorList>
            <person name="Wingfield B.D."/>
            <person name="Bills G.F."/>
            <person name="Dong Y."/>
            <person name="Huang W."/>
            <person name="Nel W.J."/>
            <person name="Swalarsk-Parry B.S."/>
            <person name="Vaghefi N."/>
            <person name="Wilken P.M."/>
            <person name="An Z."/>
            <person name="de Beer Z.W."/>
            <person name="De Vos L."/>
            <person name="Chen L."/>
            <person name="Duong T.A."/>
            <person name="Gao Y."/>
            <person name="Hammerbacher A."/>
            <person name="Kikkert J.R."/>
            <person name="Li Y."/>
            <person name="Li H."/>
            <person name="Li K."/>
            <person name="Li Q."/>
            <person name="Liu X."/>
            <person name="Ma X."/>
            <person name="Naidoo K."/>
            <person name="Pethybridge S.J."/>
            <person name="Sun J."/>
            <person name="Steenkamp E.T."/>
            <person name="van der Nest M.A."/>
            <person name="van Wyk S."/>
            <person name="Wingfield M.J."/>
            <person name="Xiong C."/>
            <person name="Yue Q."/>
            <person name="Zhang X."/>
        </authorList>
    </citation>
    <scope>NUCLEOTIDE SEQUENCE [LARGE SCALE GENOMIC DNA]</scope>
    <source>
        <strain evidence="3 4">BP6252</strain>
    </source>
</reference>
<dbReference type="EMBL" id="PDLM01000008">
    <property type="protein sequence ID" value="RDW71168.1"/>
    <property type="molecule type" value="Genomic_DNA"/>
</dbReference>
<evidence type="ECO:0000313" key="3">
    <source>
        <dbReference type="EMBL" id="RDW71168.1"/>
    </source>
</evidence>
<evidence type="ECO:0000313" key="4">
    <source>
        <dbReference type="Proteomes" id="UP000256645"/>
    </source>
</evidence>
<keyword evidence="4" id="KW-1185">Reference proteome</keyword>
<name>A0A3D8RB69_9HELO</name>
<proteinExistence type="predicted"/>
<feature type="chain" id="PRO_5017672278" evidence="2">
    <location>
        <begin position="19"/>
        <end position="261"/>
    </location>
</feature>
<evidence type="ECO:0000256" key="2">
    <source>
        <dbReference type="SAM" id="SignalP"/>
    </source>
</evidence>
<dbReference type="Proteomes" id="UP000256645">
    <property type="component" value="Unassembled WGS sequence"/>
</dbReference>
<keyword evidence="2" id="KW-0732">Signal</keyword>
<feature type="region of interest" description="Disordered" evidence="1">
    <location>
        <begin position="35"/>
        <end position="62"/>
    </location>
</feature>
<protein>
    <submittedName>
        <fullName evidence="3">Uncharacterized protein</fullName>
    </submittedName>
</protein>
<comment type="caution">
    <text evidence="3">The sequence shown here is derived from an EMBL/GenBank/DDBJ whole genome shotgun (WGS) entry which is preliminary data.</text>
</comment>
<feature type="signal peptide" evidence="2">
    <location>
        <begin position="1"/>
        <end position="18"/>
    </location>
</feature>
<feature type="compositionally biased region" description="Polar residues" evidence="1">
    <location>
        <begin position="40"/>
        <end position="49"/>
    </location>
</feature>
<accession>A0A3D8RB69</accession>
<dbReference type="AlphaFoldDB" id="A0A3D8RB69"/>
<sequence length="261" mass="27348">MAWPGLTWLAGWPGPGRAMTRPPLRSLSVARAAATRPLRQVSQSASTPEAEQERWSDVRPSASAHDAIQNVEAGSLGWVGFGQGTPARRITAPGREGPGPSQRLISDVLPSGANTNIASIIGSTVYGPALLPQTVQSARRQHRGQPSGACRVVLPGAPWSAVNHYGVGPTWTEDFNIGSISMIDKVGGPGSGLSLHRVSLVGICWLAACFRSPKEPARATEESTMSDVDSGVATTAQCSLVPAAPETLRKADFGANRSLTR</sequence>